<dbReference type="PANTHER" id="PTHR47969:SF6">
    <property type="entry name" value="KINESIN-LIKE PROTEIN KIN-4C"/>
    <property type="match status" value="1"/>
</dbReference>
<feature type="region of interest" description="Disordered" evidence="17">
    <location>
        <begin position="1487"/>
        <end position="1506"/>
    </location>
</feature>
<accession>A0AAV6JUK1</accession>
<dbReference type="GO" id="GO:0003777">
    <property type="term" value="F:microtubule motor activity"/>
    <property type="evidence" value="ECO:0007669"/>
    <property type="project" value="InterPro"/>
</dbReference>
<evidence type="ECO:0000256" key="15">
    <source>
        <dbReference type="PROSITE-ProRule" id="PRU00283"/>
    </source>
</evidence>
<dbReference type="GO" id="GO:0006004">
    <property type="term" value="P:fucose metabolic process"/>
    <property type="evidence" value="ECO:0007669"/>
    <property type="project" value="UniProtKB-KW"/>
</dbReference>
<dbReference type="PRINTS" id="PR00404">
    <property type="entry name" value="MADSDOMAIN"/>
</dbReference>
<dbReference type="GO" id="GO:0005634">
    <property type="term" value="C:nucleus"/>
    <property type="evidence" value="ECO:0007669"/>
    <property type="project" value="UniProtKB-SubCell"/>
</dbReference>
<evidence type="ECO:0000256" key="14">
    <source>
        <dbReference type="ARBA" id="ARBA00030350"/>
    </source>
</evidence>
<dbReference type="PRINTS" id="PR00380">
    <property type="entry name" value="KINESINHEAVY"/>
</dbReference>
<feature type="coiled-coil region" evidence="16">
    <location>
        <begin position="1519"/>
        <end position="1553"/>
    </location>
</feature>
<evidence type="ECO:0000256" key="13">
    <source>
        <dbReference type="ARBA" id="ARBA00023277"/>
    </source>
</evidence>
<feature type="compositionally biased region" description="Basic and acidic residues" evidence="17">
    <location>
        <begin position="351"/>
        <end position="368"/>
    </location>
</feature>
<dbReference type="SMART" id="SM00432">
    <property type="entry name" value="MADS"/>
    <property type="match status" value="1"/>
</dbReference>
<comment type="caution">
    <text evidence="20">The sequence shown here is derived from an EMBL/GenBank/DDBJ whole genome shotgun (WGS) entry which is preliminary data.</text>
</comment>
<evidence type="ECO:0000256" key="11">
    <source>
        <dbReference type="ARBA" id="ARBA00023242"/>
    </source>
</evidence>
<sequence length="1997" mass="223388">MAREKIKIKKIDNITARQVTFSKRRRGLLKKAEELSVLCDAEVALIIFSATGKLFEFANSSMSNVLGKYSLHSNNIEKMDDQPSLGLQLENSNLARLSKEVSDKTNQLRQMRGEDLQGLNISELQNLEKMLEAGLSRVLLTKVVRISEGKWPLATVATTDLDNLVNPEEGQSSESATFLTRWNRIEEDGKVNVNGRKYCVQVVEEETFRTVASTEPTVISETEIEDNVDNTGDDKGASSEKEENLVDDMERQRKEQSDDKGEEAEKFEENERVEKGDKGSHKSVLGKEPNVEKSLLQGETVGDMAQRNNGSDERLNEESSNSVQGLDSIVQDSQSPLNEECFESINNQNIETREGNEQQKERERANEDASIHAVYVSNASVRASQEWNAPKPRHLRLLLGALNRQTSDQQQSDLWSPLANQGWKPCVQSKNRPQLPKKSQGYIQVFLDGGLNQQRMGICDAVAVAKILNATLVIPHLEVNPVWQDSSSFTEIFDVDHFISALNDEISIVKDLPSQYSWSTREYYATGIRATRIKTAPVHASANWYLENILPVLESYGIAAIAPFSHRLAFDNLTSDIQLLRCRVNFQALVFVPHIRLLGDALINRLRSPSKARVSGDNHLDERSDVLNKQGAGKFVVLHLRFDKDMAAHSACDFGGGKAEKLALAKYRQVLWQGRVLNSQFTDEELRNQGRCPLTPEEIGLLLAALGFNNSTSLYLASHKSDIFISASPGNMHNAMLGYRAYKNLKTIRPNMALLGNLFMNKSMEWAQFQQSVKFGHKNRQGQIRIRKEKQSIYTECSEMEHCETKDSSQCVRVAVNIRPLVTPELLIGCTDCITVVPGEPQVQIGSHAFTFDYVFGSTGHSSSRIYDDCVAPIVDALFNGYNGTVLAYGQIFKEEVFDLLDQSPPVVSRGDGVSLAKPAGPARVPIQIRETVNGGITLAGVTEAEVRTKEEMASFLMRGALSRATGSTNMNSQSSRSHAIFTISMEQKKIAGAFHNDSGDDILCAKLHLVDLAGSERAKRTGADGMRFREGVHINKGLLALGNVISALGDEKKRKEGGHDSLGGNSKTVMIACVSPADTNTEETLNTLKYANRARNIQNKAIINRDPMTAQMQRMRSQIEQLQTELLFLRGDSGGSFEELQHKISLLEASNVELRGELQERRIACEHLAQRALDAQVEKDKLIMRIESARNGKSWDEIDSTSDQDFDLVKSYVSKIQELEGELLRLQNLNGSKVVDCLELDDDALHSRDTYFTNLHELSSGSGTKDVDINGEAEDQVKELEHSSLQEKLDMELKELDKKLEQKEAEMKRVANVDPSVLKQHYEKKVHELEHEKRALQKEIEELRYNLENMSSTSDEGAQKLKEDYLQKLNVLESQVAVLKKKQDAQAQLLRQKQKSDEAAKRLHDEIHRIKTQKVQLQQKIKQESEQFRLWKASREKEVLQLKKEGRRNEYEMHKLLALNQRQKMVLQRKTEEASMATKRLKELLESRKTSSRETSAGNSNGPGIQTIEHELEITVRVHEVRSEYERQMEERARMAKEVAELKEEAQNLRQANLSGCPETMSPGARNSRIFALENMLATSSSTLVSMASHLSEAEERERAFSGRGRWNQVRSLAEAKNIMNFLFNLASSSRCQLRGKEVDCREKDSAIRELKGKIVNLIRQLEMQKAALLQQEKMHKLALMKLSTDNTARSGNSDLNSGEAHVYDLRPKGLRGSMVFSNAGNNSRLLVDMDTSESEHSDLDATYDDDDTEWEATEKRIARKRNSKTDGRIGALSHPIEISDSESLKTEASDERMTAVTQKTTSGLCCTCSRYSLCKTTRCECRAGGGNCGVSCNCISSKCSNREATLTNALDCLPHSELGDCNDETERSQNLASEGAKLLQSALAEKLGKSNAPKPNQRKKWRKSVIQLVPVAAPTPQPEITEAIKKPESSAIEAEIPLQLPRAMRSAASNSNLLRERNSEQSDVSVVNKDGSGAPAPTSSPRRQRMTDEKENRGL</sequence>
<keyword evidence="7" id="KW-0805">Transcription regulation</keyword>
<keyword evidence="4" id="KW-0808">Transferase</keyword>
<dbReference type="InterPro" id="IPR036961">
    <property type="entry name" value="Kinesin_motor_dom_sf"/>
</dbReference>
<feature type="compositionally biased region" description="Polar residues" evidence="17">
    <location>
        <begin position="1494"/>
        <end position="1505"/>
    </location>
</feature>
<evidence type="ECO:0000256" key="9">
    <source>
        <dbReference type="ARBA" id="ARBA00023163"/>
    </source>
</evidence>
<dbReference type="InterPro" id="IPR019821">
    <property type="entry name" value="Kinesin_motor_CS"/>
</dbReference>
<dbReference type="SUPFAM" id="SSF52540">
    <property type="entry name" value="P-loop containing nucleoside triphosphate hydrolases"/>
    <property type="match status" value="1"/>
</dbReference>
<keyword evidence="3" id="KW-0328">Glycosyltransferase</keyword>
<feature type="region of interest" description="Disordered" evidence="17">
    <location>
        <begin position="1949"/>
        <end position="1997"/>
    </location>
</feature>
<gene>
    <name evidence="20" type="ORF">RHGRI_016567</name>
</gene>
<evidence type="ECO:0000256" key="1">
    <source>
        <dbReference type="ARBA" id="ARBA00004123"/>
    </source>
</evidence>
<feature type="coiled-coil region" evidence="16">
    <location>
        <begin position="1283"/>
        <end position="1428"/>
    </location>
</feature>
<dbReference type="GO" id="GO:0007018">
    <property type="term" value="P:microtubule-based movement"/>
    <property type="evidence" value="ECO:0007669"/>
    <property type="project" value="InterPro"/>
</dbReference>
<dbReference type="Pfam" id="PF25764">
    <property type="entry name" value="KIF21A_4th"/>
    <property type="match status" value="1"/>
</dbReference>
<evidence type="ECO:0000256" key="7">
    <source>
        <dbReference type="ARBA" id="ARBA00023015"/>
    </source>
</evidence>
<feature type="coiled-coil region" evidence="16">
    <location>
        <begin position="1106"/>
        <end position="1158"/>
    </location>
</feature>
<feature type="domain" description="MADS-box" evidence="18">
    <location>
        <begin position="1"/>
        <end position="61"/>
    </location>
</feature>
<name>A0AAV6JUK1_9ERIC</name>
<feature type="region of interest" description="Disordered" evidence="17">
    <location>
        <begin position="345"/>
        <end position="368"/>
    </location>
</feature>
<keyword evidence="10" id="KW-0505">Motor protein</keyword>
<evidence type="ECO:0000313" key="21">
    <source>
        <dbReference type="Proteomes" id="UP000823749"/>
    </source>
</evidence>
<dbReference type="Pfam" id="PF01486">
    <property type="entry name" value="K-box"/>
    <property type="match status" value="1"/>
</dbReference>
<dbReference type="PROSITE" id="PS00350">
    <property type="entry name" value="MADS_BOX_1"/>
    <property type="match status" value="1"/>
</dbReference>
<dbReference type="PROSITE" id="PS00411">
    <property type="entry name" value="KINESIN_MOTOR_1"/>
    <property type="match status" value="1"/>
</dbReference>
<keyword evidence="9" id="KW-0804">Transcription</keyword>
<feature type="compositionally biased region" description="Polar residues" evidence="17">
    <location>
        <begin position="210"/>
        <end position="220"/>
    </location>
</feature>
<comment type="similarity">
    <text evidence="15">Belongs to the TRAFAC class myosin-kinesin ATPase superfamily. Kinesin family.</text>
</comment>
<dbReference type="GO" id="GO:0005875">
    <property type="term" value="C:microtubule associated complex"/>
    <property type="evidence" value="ECO:0007669"/>
    <property type="project" value="TreeGrafter"/>
</dbReference>
<organism evidence="20 21">
    <name type="scientific">Rhododendron griersonianum</name>
    <dbReference type="NCBI Taxonomy" id="479676"/>
    <lineage>
        <taxon>Eukaryota</taxon>
        <taxon>Viridiplantae</taxon>
        <taxon>Streptophyta</taxon>
        <taxon>Embryophyta</taxon>
        <taxon>Tracheophyta</taxon>
        <taxon>Spermatophyta</taxon>
        <taxon>Magnoliopsida</taxon>
        <taxon>eudicotyledons</taxon>
        <taxon>Gunneridae</taxon>
        <taxon>Pentapetalae</taxon>
        <taxon>asterids</taxon>
        <taxon>Ericales</taxon>
        <taxon>Ericaceae</taxon>
        <taxon>Ericoideae</taxon>
        <taxon>Rhodoreae</taxon>
        <taxon>Rhododendron</taxon>
    </lineage>
</organism>
<dbReference type="InterPro" id="IPR001752">
    <property type="entry name" value="Kinesin_motor_dom"/>
</dbReference>
<evidence type="ECO:0000259" key="19">
    <source>
        <dbReference type="PROSITE" id="PS50067"/>
    </source>
</evidence>
<dbReference type="GO" id="GO:0046983">
    <property type="term" value="F:protein dimerization activity"/>
    <property type="evidence" value="ECO:0007669"/>
    <property type="project" value="InterPro"/>
</dbReference>
<dbReference type="Proteomes" id="UP000823749">
    <property type="component" value="Chromosome 6"/>
</dbReference>
<evidence type="ECO:0000256" key="8">
    <source>
        <dbReference type="ARBA" id="ARBA00023125"/>
    </source>
</evidence>
<feature type="compositionally biased region" description="Basic and acidic residues" evidence="17">
    <location>
        <begin position="1987"/>
        <end position="1997"/>
    </location>
</feature>
<dbReference type="GO" id="GO:0008017">
    <property type="term" value="F:microtubule binding"/>
    <property type="evidence" value="ECO:0007669"/>
    <property type="project" value="InterPro"/>
</dbReference>
<dbReference type="PROSITE" id="PS50066">
    <property type="entry name" value="MADS_BOX_2"/>
    <property type="match status" value="1"/>
</dbReference>
<dbReference type="GO" id="GO:0005524">
    <property type="term" value="F:ATP binding"/>
    <property type="evidence" value="ECO:0007669"/>
    <property type="project" value="UniProtKB-KW"/>
</dbReference>
<dbReference type="EMBL" id="JACTNZ010000006">
    <property type="protein sequence ID" value="KAG5543850.1"/>
    <property type="molecule type" value="Genomic_DNA"/>
</dbReference>
<dbReference type="GO" id="GO:0045944">
    <property type="term" value="P:positive regulation of transcription by RNA polymerase II"/>
    <property type="evidence" value="ECO:0007669"/>
    <property type="project" value="InterPro"/>
</dbReference>
<feature type="coiled-coil region" evidence="16">
    <location>
        <begin position="87"/>
        <end position="114"/>
    </location>
</feature>
<comment type="subcellular location">
    <subcellularLocation>
        <location evidence="1">Nucleus</location>
    </subcellularLocation>
</comment>
<keyword evidence="5" id="KW-0547">Nucleotide-binding</keyword>
<dbReference type="SMART" id="SM00129">
    <property type="entry name" value="KISc"/>
    <property type="match status" value="1"/>
</dbReference>
<dbReference type="InterPro" id="IPR019378">
    <property type="entry name" value="GDP-Fuc_O-FucTrfase"/>
</dbReference>
<dbReference type="PANTHER" id="PTHR47969">
    <property type="entry name" value="CHROMOSOME-ASSOCIATED KINESIN KIF4A-RELATED"/>
    <property type="match status" value="1"/>
</dbReference>
<protein>
    <recommendedName>
        <fullName evidence="14">O-fucosyltransferase family protein</fullName>
    </recommendedName>
</protein>
<evidence type="ECO:0000256" key="10">
    <source>
        <dbReference type="ARBA" id="ARBA00023175"/>
    </source>
</evidence>
<dbReference type="FunFam" id="3.40.1810.10:FF:000007">
    <property type="entry name" value="Transcription factor, MADS-box"/>
    <property type="match status" value="1"/>
</dbReference>
<feature type="compositionally biased region" description="Basic and acidic residues" evidence="17">
    <location>
        <begin position="232"/>
        <end position="280"/>
    </location>
</feature>
<evidence type="ECO:0000256" key="12">
    <source>
        <dbReference type="ARBA" id="ARBA00023253"/>
    </source>
</evidence>
<evidence type="ECO:0000256" key="6">
    <source>
        <dbReference type="ARBA" id="ARBA00022840"/>
    </source>
</evidence>
<dbReference type="CDD" id="cd00265">
    <property type="entry name" value="MADS_MEF2_like"/>
    <property type="match status" value="1"/>
</dbReference>
<dbReference type="InterPro" id="IPR002487">
    <property type="entry name" value="TF_Kbox"/>
</dbReference>
<dbReference type="GO" id="GO:0000977">
    <property type="term" value="F:RNA polymerase II transcription regulatory region sequence-specific DNA binding"/>
    <property type="evidence" value="ECO:0007669"/>
    <property type="project" value="InterPro"/>
</dbReference>
<dbReference type="PROSITE" id="PS50067">
    <property type="entry name" value="KINESIN_MOTOR_2"/>
    <property type="match status" value="2"/>
</dbReference>
<keyword evidence="11" id="KW-0539">Nucleus</keyword>
<keyword evidence="12" id="KW-0294">Fucose metabolism</keyword>
<comment type="similarity">
    <text evidence="2">Belongs to the glycosyltransferase GT106 family.</text>
</comment>
<dbReference type="InterPro" id="IPR036879">
    <property type="entry name" value="TF_MADSbox_sf"/>
</dbReference>
<evidence type="ECO:0000256" key="2">
    <source>
        <dbReference type="ARBA" id="ARBA00007737"/>
    </source>
</evidence>
<dbReference type="InterPro" id="IPR027640">
    <property type="entry name" value="Kinesin-like_fam"/>
</dbReference>
<dbReference type="Gene3D" id="3.40.850.10">
    <property type="entry name" value="Kinesin motor domain"/>
    <property type="match status" value="2"/>
</dbReference>
<dbReference type="InterPro" id="IPR024709">
    <property type="entry name" value="FucosylTrfase_pln"/>
</dbReference>
<evidence type="ECO:0000313" key="20">
    <source>
        <dbReference type="EMBL" id="KAG5543850.1"/>
    </source>
</evidence>
<dbReference type="Pfam" id="PF10250">
    <property type="entry name" value="O-FucT"/>
    <property type="match status" value="1"/>
</dbReference>
<keyword evidence="16" id="KW-0175">Coiled coil</keyword>
<feature type="domain" description="Kinesin motor" evidence="19">
    <location>
        <begin position="892"/>
        <end position="1098"/>
    </location>
</feature>
<evidence type="ECO:0000256" key="5">
    <source>
        <dbReference type="ARBA" id="ARBA00022741"/>
    </source>
</evidence>
<dbReference type="Pfam" id="PF00225">
    <property type="entry name" value="Kinesin"/>
    <property type="match status" value="2"/>
</dbReference>
<dbReference type="Gene3D" id="3.40.1810.10">
    <property type="entry name" value="Transcription factor, MADS-box"/>
    <property type="match status" value="1"/>
</dbReference>
<dbReference type="InterPro" id="IPR002100">
    <property type="entry name" value="TF_MADSbox"/>
</dbReference>
<keyword evidence="8" id="KW-0238">DNA-binding</keyword>
<evidence type="ECO:0000256" key="17">
    <source>
        <dbReference type="SAM" id="MobiDB-lite"/>
    </source>
</evidence>
<evidence type="ECO:0000256" key="16">
    <source>
        <dbReference type="SAM" id="Coils"/>
    </source>
</evidence>
<evidence type="ECO:0000256" key="3">
    <source>
        <dbReference type="ARBA" id="ARBA00022676"/>
    </source>
</evidence>
<dbReference type="InterPro" id="IPR033896">
    <property type="entry name" value="MEF2-like_N"/>
</dbReference>
<keyword evidence="6" id="KW-0067">ATP-binding</keyword>
<reference evidence="20 21" key="1">
    <citation type="submission" date="2020-08" db="EMBL/GenBank/DDBJ databases">
        <title>Plant Genome Project.</title>
        <authorList>
            <person name="Zhang R.-G."/>
        </authorList>
    </citation>
    <scope>NUCLEOTIDE SEQUENCE [LARGE SCALE GENOMIC DNA]</scope>
    <source>
        <strain evidence="20">WSP0</strain>
        <tissue evidence="20">Leaf</tissue>
    </source>
</reference>
<keyword evidence="13" id="KW-0119">Carbohydrate metabolism</keyword>
<dbReference type="InterPro" id="IPR027417">
    <property type="entry name" value="P-loop_NTPase"/>
</dbReference>
<evidence type="ECO:0000256" key="4">
    <source>
        <dbReference type="ARBA" id="ARBA00022679"/>
    </source>
</evidence>
<dbReference type="GO" id="GO:0051231">
    <property type="term" value="P:spindle elongation"/>
    <property type="evidence" value="ECO:0007669"/>
    <property type="project" value="TreeGrafter"/>
</dbReference>
<feature type="region of interest" description="Disordered" evidence="17">
    <location>
        <begin position="210"/>
        <end position="324"/>
    </location>
</feature>
<feature type="domain" description="Kinesin motor" evidence="19">
    <location>
        <begin position="811"/>
        <end position="891"/>
    </location>
</feature>
<comment type="caution">
    <text evidence="15">Lacks conserved residue(s) required for the propagation of feature annotation.</text>
</comment>
<dbReference type="GO" id="GO:0016757">
    <property type="term" value="F:glycosyltransferase activity"/>
    <property type="evidence" value="ECO:0007669"/>
    <property type="project" value="UniProtKB-KW"/>
</dbReference>
<proteinExistence type="inferred from homology"/>
<keyword evidence="21" id="KW-1185">Reference proteome</keyword>
<evidence type="ECO:0000259" key="18">
    <source>
        <dbReference type="PROSITE" id="PS50066"/>
    </source>
</evidence>
<dbReference type="GO" id="GO:0003700">
    <property type="term" value="F:DNA-binding transcription factor activity"/>
    <property type="evidence" value="ECO:0007669"/>
    <property type="project" value="InterPro"/>
</dbReference>
<dbReference type="CDD" id="cd11299">
    <property type="entry name" value="O-FucT_plant"/>
    <property type="match status" value="1"/>
</dbReference>
<dbReference type="Pfam" id="PF00319">
    <property type="entry name" value="SRF-TF"/>
    <property type="match status" value="1"/>
</dbReference>
<dbReference type="GO" id="GO:0007052">
    <property type="term" value="P:mitotic spindle organization"/>
    <property type="evidence" value="ECO:0007669"/>
    <property type="project" value="TreeGrafter"/>
</dbReference>
<dbReference type="SUPFAM" id="SSF55455">
    <property type="entry name" value="SRF-like"/>
    <property type="match status" value="1"/>
</dbReference>